<evidence type="ECO:0000313" key="3">
    <source>
        <dbReference type="Proteomes" id="UP001181693"/>
    </source>
</evidence>
<dbReference type="EMBL" id="DYDO01000011">
    <property type="protein sequence ID" value="DBA16458.1"/>
    <property type="molecule type" value="Genomic_DNA"/>
</dbReference>
<feature type="chain" id="PRO_5043651786" evidence="1">
    <location>
        <begin position="18"/>
        <end position="109"/>
    </location>
</feature>
<gene>
    <name evidence="2" type="ORF">GDO54_003847</name>
</gene>
<keyword evidence="3" id="KW-1185">Reference proteome</keyword>
<accession>A0AAV2ZR54</accession>
<evidence type="ECO:0000313" key="2">
    <source>
        <dbReference type="EMBL" id="DBA16458.1"/>
    </source>
</evidence>
<proteinExistence type="predicted"/>
<dbReference type="Proteomes" id="UP001181693">
    <property type="component" value="Unassembled WGS sequence"/>
</dbReference>
<organism evidence="2 3">
    <name type="scientific">Pyxicephalus adspersus</name>
    <name type="common">African bullfrog</name>
    <dbReference type="NCBI Taxonomy" id="30357"/>
    <lineage>
        <taxon>Eukaryota</taxon>
        <taxon>Metazoa</taxon>
        <taxon>Chordata</taxon>
        <taxon>Craniata</taxon>
        <taxon>Vertebrata</taxon>
        <taxon>Euteleostomi</taxon>
        <taxon>Amphibia</taxon>
        <taxon>Batrachia</taxon>
        <taxon>Anura</taxon>
        <taxon>Neobatrachia</taxon>
        <taxon>Ranoidea</taxon>
        <taxon>Pyxicephalidae</taxon>
        <taxon>Pyxicephalinae</taxon>
        <taxon>Pyxicephalus</taxon>
    </lineage>
</organism>
<sequence>MHILVSIPLMNLHEVLAWRSNKEEEGGKKENNGAQIGTEQIMKCIALKEKPCGGIWGVLLIYTHTKYDIFNLLLAWRITASINRSQGRPRGNVSPCIQQNTTRCLTTQG</sequence>
<protein>
    <submittedName>
        <fullName evidence="2">Uncharacterized protein</fullName>
    </submittedName>
</protein>
<dbReference type="AlphaFoldDB" id="A0AAV2ZR54"/>
<name>A0AAV2ZR54_PYXAD</name>
<comment type="caution">
    <text evidence="2">The sequence shown here is derived from an EMBL/GenBank/DDBJ whole genome shotgun (WGS) entry which is preliminary data.</text>
</comment>
<reference evidence="2" key="1">
    <citation type="thesis" date="2020" institute="ProQuest LLC" country="789 East Eisenhower Parkway, Ann Arbor, MI, USA">
        <title>Comparative Genomics and Chromosome Evolution.</title>
        <authorList>
            <person name="Mudd A.B."/>
        </authorList>
    </citation>
    <scope>NUCLEOTIDE SEQUENCE</scope>
    <source>
        <strain evidence="2">1538</strain>
        <tissue evidence="2">Blood</tissue>
    </source>
</reference>
<keyword evidence="1" id="KW-0732">Signal</keyword>
<evidence type="ECO:0000256" key="1">
    <source>
        <dbReference type="SAM" id="SignalP"/>
    </source>
</evidence>
<feature type="signal peptide" evidence="1">
    <location>
        <begin position="1"/>
        <end position="17"/>
    </location>
</feature>